<name>A0ABV2GIG5_9HYPH</name>
<comment type="caution">
    <text evidence="2">The sequence shown here is derived from an EMBL/GenBank/DDBJ whole genome shotgun (WGS) entry which is preliminary data.</text>
</comment>
<dbReference type="InterPro" id="IPR027843">
    <property type="entry name" value="DUF4440"/>
</dbReference>
<dbReference type="EMBL" id="JBEPMC010000002">
    <property type="protein sequence ID" value="MET3578059.1"/>
    <property type="molecule type" value="Genomic_DNA"/>
</dbReference>
<organism evidence="2 3">
    <name type="scientific">Mesorhizobium robiniae</name>
    <dbReference type="NCBI Taxonomy" id="559315"/>
    <lineage>
        <taxon>Bacteria</taxon>
        <taxon>Pseudomonadati</taxon>
        <taxon>Pseudomonadota</taxon>
        <taxon>Alphaproteobacteria</taxon>
        <taxon>Hyphomicrobiales</taxon>
        <taxon>Phyllobacteriaceae</taxon>
        <taxon>Mesorhizobium</taxon>
    </lineage>
</organism>
<dbReference type="InterPro" id="IPR016918">
    <property type="entry name" value="UCP029394"/>
</dbReference>
<evidence type="ECO:0000313" key="3">
    <source>
        <dbReference type="Proteomes" id="UP001549204"/>
    </source>
</evidence>
<evidence type="ECO:0000313" key="2">
    <source>
        <dbReference type="EMBL" id="MET3578059.1"/>
    </source>
</evidence>
<sequence length="146" mass="16373">MSTAMDEKSSLLSRASAEVVDLHRFFVDWFVAGSADRADFSRFERVMAEGFQMVAPDGQILDRDAVLDHVRTSRATCDGDFTISIEDIRASWQADDAIVLCYVETQQRAGKTSRRRSSAVFTTSSSAPNGVEWRHLHETWLQVPEG</sequence>
<gene>
    <name evidence="2" type="ORF">ABID19_001076</name>
</gene>
<dbReference type="PIRSF" id="PIRSF029394">
    <property type="entry name" value="UCP029394"/>
    <property type="match status" value="1"/>
</dbReference>
<dbReference type="SUPFAM" id="SSF54427">
    <property type="entry name" value="NTF2-like"/>
    <property type="match status" value="1"/>
</dbReference>
<proteinExistence type="predicted"/>
<dbReference type="InterPro" id="IPR032710">
    <property type="entry name" value="NTF2-like_dom_sf"/>
</dbReference>
<reference evidence="2 3" key="1">
    <citation type="submission" date="2024-06" db="EMBL/GenBank/DDBJ databases">
        <title>Genomic Encyclopedia of Type Strains, Phase IV (KMG-IV): sequencing the most valuable type-strain genomes for metagenomic binning, comparative biology and taxonomic classification.</title>
        <authorList>
            <person name="Goeker M."/>
        </authorList>
    </citation>
    <scope>NUCLEOTIDE SEQUENCE [LARGE SCALE GENOMIC DNA]</scope>
    <source>
        <strain evidence="2 3">DSM 100022</strain>
    </source>
</reference>
<accession>A0ABV2GIG5</accession>
<evidence type="ECO:0000259" key="1">
    <source>
        <dbReference type="Pfam" id="PF14534"/>
    </source>
</evidence>
<dbReference type="Proteomes" id="UP001549204">
    <property type="component" value="Unassembled WGS sequence"/>
</dbReference>
<dbReference type="Gene3D" id="3.10.450.50">
    <property type="match status" value="1"/>
</dbReference>
<feature type="domain" description="DUF4440" evidence="1">
    <location>
        <begin position="36"/>
        <end position="121"/>
    </location>
</feature>
<keyword evidence="3" id="KW-1185">Reference proteome</keyword>
<dbReference type="Pfam" id="PF14534">
    <property type="entry name" value="DUF4440"/>
    <property type="match status" value="1"/>
</dbReference>
<protein>
    <recommendedName>
        <fullName evidence="1">DUF4440 domain-containing protein</fullName>
    </recommendedName>
</protein>